<organism evidence="1 2">
    <name type="scientific">Sphingomonas xinjiangensis</name>
    <dbReference type="NCBI Taxonomy" id="643568"/>
    <lineage>
        <taxon>Bacteria</taxon>
        <taxon>Pseudomonadati</taxon>
        <taxon>Pseudomonadota</taxon>
        <taxon>Alphaproteobacteria</taxon>
        <taxon>Sphingomonadales</taxon>
        <taxon>Sphingomonadaceae</taxon>
        <taxon>Sphingomonas</taxon>
    </lineage>
</organism>
<dbReference type="AlphaFoldDB" id="A0A840YSY6"/>
<gene>
    <name evidence="1" type="ORF">FHT02_004014</name>
</gene>
<dbReference type="EMBL" id="JACIJF010000025">
    <property type="protein sequence ID" value="MBB5712753.1"/>
    <property type="molecule type" value="Genomic_DNA"/>
</dbReference>
<keyword evidence="2" id="KW-1185">Reference proteome</keyword>
<dbReference type="RefSeq" id="WP_184091520.1">
    <property type="nucleotide sequence ID" value="NZ_JACIJF010000025.1"/>
</dbReference>
<protein>
    <submittedName>
        <fullName evidence="1">Uncharacterized protein</fullName>
    </submittedName>
</protein>
<proteinExistence type="predicted"/>
<comment type="caution">
    <text evidence="1">The sequence shown here is derived from an EMBL/GenBank/DDBJ whole genome shotgun (WGS) entry which is preliminary data.</text>
</comment>
<evidence type="ECO:0000313" key="2">
    <source>
        <dbReference type="Proteomes" id="UP000527143"/>
    </source>
</evidence>
<dbReference type="Proteomes" id="UP000527143">
    <property type="component" value="Unassembled WGS sequence"/>
</dbReference>
<reference evidence="1 2" key="1">
    <citation type="submission" date="2020-08" db="EMBL/GenBank/DDBJ databases">
        <title>Genomic Encyclopedia of Type Strains, Phase IV (KMG-IV): sequencing the most valuable type-strain genomes for metagenomic binning, comparative biology and taxonomic classification.</title>
        <authorList>
            <person name="Goeker M."/>
        </authorList>
    </citation>
    <scope>NUCLEOTIDE SEQUENCE [LARGE SCALE GENOMIC DNA]</scope>
    <source>
        <strain evidence="1 2">DSM 26736</strain>
    </source>
</reference>
<sequence>MNAMLRRLLDKLQGVGPQVDPSPLPPPRTYADLFDMMRYDRSMDLMPYAIGLRPRPPLIDPSGPEPTFVLLDTDAEVKAFMATFNEPIEFDRPGVISWEPLLRWNDTPSALMADTVLVSFAYPDDETQGWPFLQLFAVPPAMFMAGKIRPQDTVRGRYNFRQFSPEEKERYVRELSDARAQAGGVDVFIGGKMPISMVEMLNSRKSGDDQ</sequence>
<evidence type="ECO:0000313" key="1">
    <source>
        <dbReference type="EMBL" id="MBB5712753.1"/>
    </source>
</evidence>
<accession>A0A840YSY6</accession>
<name>A0A840YSY6_9SPHN</name>